<evidence type="ECO:0000313" key="3">
    <source>
        <dbReference type="Proteomes" id="UP001380365"/>
    </source>
</evidence>
<dbReference type="Proteomes" id="UP001380365">
    <property type="component" value="Unassembled WGS sequence"/>
</dbReference>
<dbReference type="RefSeq" id="WP_132884529.1">
    <property type="nucleotide sequence ID" value="NZ_JBBGZA010000001.1"/>
</dbReference>
<feature type="region of interest" description="Disordered" evidence="1">
    <location>
        <begin position="405"/>
        <end position="452"/>
    </location>
</feature>
<gene>
    <name evidence="2" type="ORF">WH159_03420</name>
</gene>
<proteinExistence type="predicted"/>
<sequence>MAVLLSPLPARADSWAPATRQTYESAGKKVRFTVIPRDLESSLSYFEDKVAHRDPAGQRAGGEPRARGVLERLVAGRWTTVWEAPLVNEVAPVSALVTEDAAYVVTFDDWHSVGFGEHVVVIYRDDGSVVRSYKLTDILPPDYVRALPRSVSSLWWSGKHVLSQDGKRLVLKVVVPSASGSDSRGYVDVTINLATGAVAPLTGPDWEVAQAAAAPIAARDKAEEAQWRASTIAPLTAPAGTEQDAWSRYLAQARRRLVPEAKPFSFDLPLVLPALSAADHARTARSIRERLTKADAKLDLAVAAPADPGALLRLLVEAGRASRPGSLAGSRLFVALPAKMAEPARAALAPTGATVLLFDPAVAIPQRPEVLSQLGVSPDRVEIEALSAQADALHHEANAVALAAQAPADPPAEERPPAEEESLEEMAENLEMTADMLEQEAEKPTADPAGSN</sequence>
<comment type="caution">
    <text evidence="2">The sequence shown here is derived from an EMBL/GenBank/DDBJ whole genome shotgun (WGS) entry which is preliminary data.</text>
</comment>
<evidence type="ECO:0000313" key="2">
    <source>
        <dbReference type="EMBL" id="MEJ5093598.1"/>
    </source>
</evidence>
<evidence type="ECO:0000256" key="1">
    <source>
        <dbReference type="SAM" id="MobiDB-lite"/>
    </source>
</evidence>
<reference evidence="2 3" key="1">
    <citation type="submission" date="2023-12" db="EMBL/GenBank/DDBJ databases">
        <title>Gut-associated functions are favored during microbiome assembly across C. elegans life.</title>
        <authorList>
            <person name="Zimmermann J."/>
        </authorList>
    </citation>
    <scope>NUCLEOTIDE SEQUENCE [LARGE SCALE GENOMIC DNA]</scope>
    <source>
        <strain evidence="2 3">JUb134</strain>
    </source>
</reference>
<organism evidence="2 3">
    <name type="scientific">Sphingomonas molluscorum</name>
    <dbReference type="NCBI Taxonomy" id="418184"/>
    <lineage>
        <taxon>Bacteria</taxon>
        <taxon>Pseudomonadati</taxon>
        <taxon>Pseudomonadota</taxon>
        <taxon>Alphaproteobacteria</taxon>
        <taxon>Sphingomonadales</taxon>
        <taxon>Sphingomonadaceae</taxon>
        <taxon>Sphingomonas</taxon>
    </lineage>
</organism>
<keyword evidence="3" id="KW-1185">Reference proteome</keyword>
<protein>
    <submittedName>
        <fullName evidence="2">Uncharacterized protein</fullName>
    </submittedName>
</protein>
<feature type="compositionally biased region" description="Acidic residues" evidence="1">
    <location>
        <begin position="419"/>
        <end position="428"/>
    </location>
</feature>
<accession>A0ABU8Q1J7</accession>
<dbReference type="EMBL" id="JBBGZA010000001">
    <property type="protein sequence ID" value="MEJ5093598.1"/>
    <property type="molecule type" value="Genomic_DNA"/>
</dbReference>
<name>A0ABU8Q1J7_9SPHN</name>